<evidence type="ECO:0000313" key="2">
    <source>
        <dbReference type="Proteomes" id="UP000075243"/>
    </source>
</evidence>
<proteinExistence type="predicted"/>
<dbReference type="AlphaFoldDB" id="A0A151SIS2"/>
<evidence type="ECO:0000313" key="1">
    <source>
        <dbReference type="EMBL" id="KYP54744.1"/>
    </source>
</evidence>
<protein>
    <submittedName>
        <fullName evidence="1">Retrovirus-related Pol polyprotein from transposon opus</fullName>
    </submittedName>
</protein>
<dbReference type="SUPFAM" id="SSF56672">
    <property type="entry name" value="DNA/RNA polymerases"/>
    <property type="match status" value="1"/>
</dbReference>
<dbReference type="PANTHER" id="PTHR37984">
    <property type="entry name" value="PROTEIN CBG26694"/>
    <property type="match status" value="1"/>
</dbReference>
<accession>A0A151SIS2</accession>
<dbReference type="InterPro" id="IPR043128">
    <property type="entry name" value="Rev_trsase/Diguanyl_cyclase"/>
</dbReference>
<reference evidence="1 2" key="1">
    <citation type="journal article" date="2012" name="Nat. Biotechnol.">
        <title>Draft genome sequence of pigeonpea (Cajanus cajan), an orphan legume crop of resource-poor farmers.</title>
        <authorList>
            <person name="Varshney R.K."/>
            <person name="Chen W."/>
            <person name="Li Y."/>
            <person name="Bharti A.K."/>
            <person name="Saxena R.K."/>
            <person name="Schlueter J.A."/>
            <person name="Donoghue M.T."/>
            <person name="Azam S."/>
            <person name="Fan G."/>
            <person name="Whaley A.M."/>
            <person name="Farmer A.D."/>
            <person name="Sheridan J."/>
            <person name="Iwata A."/>
            <person name="Tuteja R."/>
            <person name="Penmetsa R.V."/>
            <person name="Wu W."/>
            <person name="Upadhyaya H.D."/>
            <person name="Yang S.P."/>
            <person name="Shah T."/>
            <person name="Saxena K.B."/>
            <person name="Michael T."/>
            <person name="McCombie W.R."/>
            <person name="Yang B."/>
            <person name="Zhang G."/>
            <person name="Yang H."/>
            <person name="Wang J."/>
            <person name="Spillane C."/>
            <person name="Cook D.R."/>
            <person name="May G.D."/>
            <person name="Xu X."/>
            <person name="Jackson S.A."/>
        </authorList>
    </citation>
    <scope>NUCLEOTIDE SEQUENCE [LARGE SCALE GENOMIC DNA]</scope>
    <source>
        <strain evidence="2">cv. Asha</strain>
    </source>
</reference>
<dbReference type="EMBL" id="CM003613">
    <property type="protein sequence ID" value="KYP54744.1"/>
    <property type="molecule type" value="Genomic_DNA"/>
</dbReference>
<keyword evidence="2" id="KW-1185">Reference proteome</keyword>
<name>A0A151SIS2_CAJCA</name>
<sequence length="106" mass="12094">MDDFTIYGSSFDACLYSLDRVLRRCIETDLVLNYEKCHFMVQQGIVLGHMISNQGIQVDPAKIEVISHLPYPSCVREVCSFLGHASFYRRFIQDSSKKALSLSNLL</sequence>
<dbReference type="Proteomes" id="UP000075243">
    <property type="component" value="Chromosome 11"/>
</dbReference>
<dbReference type="Gene3D" id="3.30.70.270">
    <property type="match status" value="2"/>
</dbReference>
<dbReference type="InterPro" id="IPR043502">
    <property type="entry name" value="DNA/RNA_pol_sf"/>
</dbReference>
<organism evidence="1 2">
    <name type="scientific">Cajanus cajan</name>
    <name type="common">Pigeon pea</name>
    <name type="synonym">Cajanus indicus</name>
    <dbReference type="NCBI Taxonomy" id="3821"/>
    <lineage>
        <taxon>Eukaryota</taxon>
        <taxon>Viridiplantae</taxon>
        <taxon>Streptophyta</taxon>
        <taxon>Embryophyta</taxon>
        <taxon>Tracheophyta</taxon>
        <taxon>Spermatophyta</taxon>
        <taxon>Magnoliopsida</taxon>
        <taxon>eudicotyledons</taxon>
        <taxon>Gunneridae</taxon>
        <taxon>Pentapetalae</taxon>
        <taxon>rosids</taxon>
        <taxon>fabids</taxon>
        <taxon>Fabales</taxon>
        <taxon>Fabaceae</taxon>
        <taxon>Papilionoideae</taxon>
        <taxon>50 kb inversion clade</taxon>
        <taxon>NPAAA clade</taxon>
        <taxon>indigoferoid/millettioid clade</taxon>
        <taxon>Phaseoleae</taxon>
        <taxon>Cajanus</taxon>
    </lineage>
</organism>
<dbReference type="PANTHER" id="PTHR37984:SF5">
    <property type="entry name" value="PROTEIN NYNRIN-LIKE"/>
    <property type="match status" value="1"/>
</dbReference>
<gene>
    <name evidence="1" type="ORF">KK1_000941</name>
</gene>
<dbReference type="InterPro" id="IPR050951">
    <property type="entry name" value="Retrovirus_Pol_polyprotein"/>
</dbReference>
<dbReference type="Gramene" id="C.cajan_00916.t">
    <property type="protein sequence ID" value="C.cajan_00916.t.cds1"/>
    <property type="gene ID" value="C.cajan_00916"/>
</dbReference>